<dbReference type="AlphaFoldDB" id="A0A9P8RQJ9"/>
<dbReference type="Proteomes" id="UP000750711">
    <property type="component" value="Unassembled WGS sequence"/>
</dbReference>
<evidence type="ECO:0000313" key="2">
    <source>
        <dbReference type="EMBL" id="KAH0559606.1"/>
    </source>
</evidence>
<dbReference type="EMBL" id="JAGHQM010000559">
    <property type="protein sequence ID" value="KAH0559606.1"/>
    <property type="molecule type" value="Genomic_DNA"/>
</dbReference>
<feature type="compositionally biased region" description="Basic and acidic residues" evidence="1">
    <location>
        <begin position="27"/>
        <end position="40"/>
    </location>
</feature>
<organism evidence="2 3">
    <name type="scientific">Trichoglossum hirsutum</name>
    <dbReference type="NCBI Taxonomy" id="265104"/>
    <lineage>
        <taxon>Eukaryota</taxon>
        <taxon>Fungi</taxon>
        <taxon>Dikarya</taxon>
        <taxon>Ascomycota</taxon>
        <taxon>Pezizomycotina</taxon>
        <taxon>Geoglossomycetes</taxon>
        <taxon>Geoglossales</taxon>
        <taxon>Geoglossaceae</taxon>
        <taxon>Trichoglossum</taxon>
    </lineage>
</organism>
<protein>
    <submittedName>
        <fullName evidence="2">Uncharacterized protein</fullName>
    </submittedName>
</protein>
<evidence type="ECO:0000313" key="3">
    <source>
        <dbReference type="Proteomes" id="UP000750711"/>
    </source>
</evidence>
<accession>A0A9P8RQJ9</accession>
<reference evidence="2" key="1">
    <citation type="submission" date="2021-03" db="EMBL/GenBank/DDBJ databases">
        <title>Comparative genomics and phylogenomic investigation of the class Geoglossomycetes provide insights into ecological specialization and systematics.</title>
        <authorList>
            <person name="Melie T."/>
            <person name="Pirro S."/>
            <person name="Miller A.N."/>
            <person name="Quandt A."/>
        </authorList>
    </citation>
    <scope>NUCLEOTIDE SEQUENCE</scope>
    <source>
        <strain evidence="2">CAQ_001_2017</strain>
    </source>
</reference>
<keyword evidence="3" id="KW-1185">Reference proteome</keyword>
<proteinExistence type="predicted"/>
<feature type="region of interest" description="Disordered" evidence="1">
    <location>
        <begin position="1"/>
        <end position="58"/>
    </location>
</feature>
<name>A0A9P8RQJ9_9PEZI</name>
<comment type="caution">
    <text evidence="2">The sequence shown here is derived from an EMBL/GenBank/DDBJ whole genome shotgun (WGS) entry which is preliminary data.</text>
</comment>
<sequence length="190" mass="21234">MRDEEEAKERAQNNGRLSAETEVTHAAADRSEQALRKMQDDSAAAGVHGMNGPRGGMPARWMPSTDMNPSRMYQVSVARSKVLRCSRVSISRVTLAINRVFTKAMPNKDMLNMEMPDQEMPNKALLSGAMINKTLFSKAILNKVMLSGNAIQRKMMRASSDADGTDTLETYQPREDCVIYNGWRHKRAVV</sequence>
<gene>
    <name evidence="2" type="ORF">GP486_003880</name>
</gene>
<feature type="compositionally biased region" description="Basic and acidic residues" evidence="1">
    <location>
        <begin position="1"/>
        <end position="11"/>
    </location>
</feature>
<evidence type="ECO:0000256" key="1">
    <source>
        <dbReference type="SAM" id="MobiDB-lite"/>
    </source>
</evidence>